<dbReference type="InterPro" id="IPR020596">
    <property type="entry name" value="rRNA_Ade_Mease_Trfase_CS"/>
</dbReference>
<evidence type="ECO:0000259" key="7">
    <source>
        <dbReference type="Pfam" id="PF05175"/>
    </source>
</evidence>
<comment type="similarity">
    <text evidence="6">Belongs to the methyltransferase superfamily. tRNA (adenine-N(6)-)-methyltransferase family.</text>
</comment>
<comment type="function">
    <text evidence="6">Specifically methylates the adenine in position 37 of tRNA(1)(Val) (anticodon cmo5UAC).</text>
</comment>
<evidence type="ECO:0000256" key="5">
    <source>
        <dbReference type="ARBA" id="ARBA00022694"/>
    </source>
</evidence>
<dbReference type="CDD" id="cd02440">
    <property type="entry name" value="AdoMet_MTases"/>
    <property type="match status" value="1"/>
</dbReference>
<keyword evidence="1 6" id="KW-0963">Cytoplasm</keyword>
<evidence type="ECO:0000313" key="9">
    <source>
        <dbReference type="Proteomes" id="UP001595617"/>
    </source>
</evidence>
<dbReference type="PRINTS" id="PR00507">
    <property type="entry name" value="N12N6MTFRASE"/>
</dbReference>
<dbReference type="Pfam" id="PF05175">
    <property type="entry name" value="MTS"/>
    <property type="match status" value="1"/>
</dbReference>
<feature type="domain" description="Methyltransferase small" evidence="7">
    <location>
        <begin position="32"/>
        <end position="131"/>
    </location>
</feature>
<keyword evidence="5 6" id="KW-0819">tRNA processing</keyword>
<dbReference type="Gene3D" id="3.40.50.150">
    <property type="entry name" value="Vaccinia Virus protein VP39"/>
    <property type="match status" value="1"/>
</dbReference>
<accession>A0ABV7ZVJ1</accession>
<dbReference type="PROSITE" id="PS01131">
    <property type="entry name" value="RRNA_A_DIMETH"/>
    <property type="match status" value="1"/>
</dbReference>
<dbReference type="SUPFAM" id="SSF53335">
    <property type="entry name" value="S-adenosyl-L-methionine-dependent methyltransferases"/>
    <property type="match status" value="1"/>
</dbReference>
<evidence type="ECO:0000256" key="4">
    <source>
        <dbReference type="ARBA" id="ARBA00022691"/>
    </source>
</evidence>
<name>A0ABV7ZVJ1_9GAMM</name>
<dbReference type="PANTHER" id="PTHR47739">
    <property type="entry name" value="TRNA1(VAL) (ADENINE(37)-N6)-METHYLTRANSFERASE"/>
    <property type="match status" value="1"/>
</dbReference>
<evidence type="ECO:0000256" key="6">
    <source>
        <dbReference type="HAMAP-Rule" id="MF_01872"/>
    </source>
</evidence>
<reference evidence="9" key="1">
    <citation type="journal article" date="2019" name="Int. J. Syst. Evol. Microbiol.">
        <title>The Global Catalogue of Microorganisms (GCM) 10K type strain sequencing project: providing services to taxonomists for standard genome sequencing and annotation.</title>
        <authorList>
            <consortium name="The Broad Institute Genomics Platform"/>
            <consortium name="The Broad Institute Genome Sequencing Center for Infectious Disease"/>
            <person name="Wu L."/>
            <person name="Ma J."/>
        </authorList>
    </citation>
    <scope>NUCLEOTIDE SEQUENCE [LARGE SCALE GENOMIC DNA]</scope>
    <source>
        <strain evidence="9">IBRC 10765</strain>
    </source>
</reference>
<dbReference type="HAMAP" id="MF_01872">
    <property type="entry name" value="tRNA_methyltr_YfiC"/>
    <property type="match status" value="1"/>
</dbReference>
<evidence type="ECO:0000256" key="1">
    <source>
        <dbReference type="ARBA" id="ARBA00022490"/>
    </source>
</evidence>
<dbReference type="InterPro" id="IPR007848">
    <property type="entry name" value="Small_mtfrase_dom"/>
</dbReference>
<dbReference type="InterPro" id="IPR022882">
    <property type="entry name" value="tRNA_adenine-N6_MeTrfase"/>
</dbReference>
<proteinExistence type="inferred from homology"/>
<evidence type="ECO:0000256" key="3">
    <source>
        <dbReference type="ARBA" id="ARBA00022679"/>
    </source>
</evidence>
<keyword evidence="9" id="KW-1185">Reference proteome</keyword>
<dbReference type="InterPro" id="IPR029063">
    <property type="entry name" value="SAM-dependent_MTases_sf"/>
</dbReference>
<dbReference type="GO" id="GO:0008168">
    <property type="term" value="F:methyltransferase activity"/>
    <property type="evidence" value="ECO:0007669"/>
    <property type="project" value="UniProtKB-KW"/>
</dbReference>
<keyword evidence="3 6" id="KW-0808">Transferase</keyword>
<comment type="subcellular location">
    <subcellularLocation>
        <location evidence="6">Cytoplasm</location>
    </subcellularLocation>
</comment>
<sequence length="238" mass="26178">MTTATPPFHCKQFTVQHDRCAMKVGTDALLLGAWAEVPELGAVLDIGAGSGILSLMVAQRTSGSVAITGIELDQDATQQAADNAAQSPWQERIAFLQGDVLSWQAPSRYDMIISNPPFFSDSLGSPKAARQQARHADSLPFHAMIKRVTEWLTPNGQFSFILPVSSAQQLIALAEPLGWHVRRHCAVQSTPDKTAHRWMVSLVRQACATDVTTLTIKDATHAYSAEYRALLRDFYLRF</sequence>
<keyword evidence="4 6" id="KW-0949">S-adenosyl-L-methionine</keyword>
<dbReference type="InterPro" id="IPR002052">
    <property type="entry name" value="DNA_methylase_N6_adenine_CS"/>
</dbReference>
<dbReference type="Proteomes" id="UP001595617">
    <property type="component" value="Unassembled WGS sequence"/>
</dbReference>
<evidence type="ECO:0000313" key="8">
    <source>
        <dbReference type="EMBL" id="MFC3852176.1"/>
    </source>
</evidence>
<comment type="catalytic activity">
    <reaction evidence="6">
        <text>adenosine(37) in tRNA1(Val) + S-adenosyl-L-methionine = N(6)-methyladenosine(37) in tRNA1(Val) + S-adenosyl-L-homocysteine + H(+)</text>
        <dbReference type="Rhea" id="RHEA:43160"/>
        <dbReference type="Rhea" id="RHEA-COMP:10369"/>
        <dbReference type="Rhea" id="RHEA-COMP:10370"/>
        <dbReference type="ChEBI" id="CHEBI:15378"/>
        <dbReference type="ChEBI" id="CHEBI:57856"/>
        <dbReference type="ChEBI" id="CHEBI:59789"/>
        <dbReference type="ChEBI" id="CHEBI:74411"/>
        <dbReference type="ChEBI" id="CHEBI:74449"/>
        <dbReference type="EC" id="2.1.1.223"/>
    </reaction>
</comment>
<dbReference type="RefSeq" id="WP_380694029.1">
    <property type="nucleotide sequence ID" value="NZ_JBHRYR010000002.1"/>
</dbReference>
<dbReference type="InterPro" id="IPR050210">
    <property type="entry name" value="tRNA_Adenine-N(6)_MTase"/>
</dbReference>
<comment type="caution">
    <text evidence="8">The sequence shown here is derived from an EMBL/GenBank/DDBJ whole genome shotgun (WGS) entry which is preliminary data.</text>
</comment>
<evidence type="ECO:0000256" key="2">
    <source>
        <dbReference type="ARBA" id="ARBA00022603"/>
    </source>
</evidence>
<dbReference type="PANTHER" id="PTHR47739:SF1">
    <property type="entry name" value="TRNA1(VAL) (ADENINE(37)-N6)-METHYLTRANSFERASE"/>
    <property type="match status" value="1"/>
</dbReference>
<keyword evidence="2 6" id="KW-0489">Methyltransferase</keyword>
<dbReference type="EC" id="2.1.1.223" evidence="6"/>
<protein>
    <recommendedName>
        <fullName evidence="6">tRNA1(Val) (adenine(37)-N6)-methyltransferase</fullName>
        <ecNumber evidence="6">2.1.1.223</ecNumber>
    </recommendedName>
    <alternativeName>
        <fullName evidence="6">tRNA m6A37 methyltransferase</fullName>
    </alternativeName>
</protein>
<organism evidence="8 9">
    <name type="scientific">Saccharospirillum mangrovi</name>
    <dbReference type="NCBI Taxonomy" id="2161747"/>
    <lineage>
        <taxon>Bacteria</taxon>
        <taxon>Pseudomonadati</taxon>
        <taxon>Pseudomonadota</taxon>
        <taxon>Gammaproteobacteria</taxon>
        <taxon>Oceanospirillales</taxon>
        <taxon>Saccharospirillaceae</taxon>
        <taxon>Saccharospirillum</taxon>
    </lineage>
</organism>
<gene>
    <name evidence="8" type="ORF">ACFOOG_04945</name>
</gene>
<dbReference type="GO" id="GO:0032259">
    <property type="term" value="P:methylation"/>
    <property type="evidence" value="ECO:0007669"/>
    <property type="project" value="UniProtKB-KW"/>
</dbReference>
<dbReference type="EMBL" id="JBHRYR010000002">
    <property type="protein sequence ID" value="MFC3852176.1"/>
    <property type="molecule type" value="Genomic_DNA"/>
</dbReference>
<dbReference type="PROSITE" id="PS00092">
    <property type="entry name" value="N6_MTASE"/>
    <property type="match status" value="1"/>
</dbReference>